<dbReference type="AlphaFoldDB" id="A0AAD4QBK1"/>
<evidence type="ECO:0000256" key="1">
    <source>
        <dbReference type="SAM" id="Phobius"/>
    </source>
</evidence>
<reference evidence="2" key="1">
    <citation type="submission" date="2022-01" db="EMBL/GenBank/DDBJ databases">
        <title>Comparative genomics reveals a dynamic genome evolution in the ectomycorrhizal milk-cap (Lactarius) mushrooms.</title>
        <authorList>
            <consortium name="DOE Joint Genome Institute"/>
            <person name="Lebreton A."/>
            <person name="Tang N."/>
            <person name="Kuo A."/>
            <person name="LaButti K."/>
            <person name="Drula E."/>
            <person name="Barry K."/>
            <person name="Clum A."/>
            <person name="Lipzen A."/>
            <person name="Mousain D."/>
            <person name="Ng V."/>
            <person name="Wang R."/>
            <person name="Wang X."/>
            <person name="Dai Y."/>
            <person name="Henrissat B."/>
            <person name="Grigoriev I.V."/>
            <person name="Guerin-Laguette A."/>
            <person name="Yu F."/>
            <person name="Martin F.M."/>
        </authorList>
    </citation>
    <scope>NUCLEOTIDE SEQUENCE</scope>
    <source>
        <strain evidence="2">QP</strain>
    </source>
</reference>
<organism evidence="2 3">
    <name type="scientific">Lactarius akahatsu</name>
    <dbReference type="NCBI Taxonomy" id="416441"/>
    <lineage>
        <taxon>Eukaryota</taxon>
        <taxon>Fungi</taxon>
        <taxon>Dikarya</taxon>
        <taxon>Basidiomycota</taxon>
        <taxon>Agaricomycotina</taxon>
        <taxon>Agaricomycetes</taxon>
        <taxon>Russulales</taxon>
        <taxon>Russulaceae</taxon>
        <taxon>Lactarius</taxon>
    </lineage>
</organism>
<accession>A0AAD4QBK1</accession>
<feature type="transmembrane region" description="Helical" evidence="1">
    <location>
        <begin position="38"/>
        <end position="56"/>
    </location>
</feature>
<keyword evidence="3" id="KW-1185">Reference proteome</keyword>
<keyword evidence="1" id="KW-0472">Membrane</keyword>
<name>A0AAD4QBK1_9AGAM</name>
<dbReference type="Proteomes" id="UP001201163">
    <property type="component" value="Unassembled WGS sequence"/>
</dbReference>
<keyword evidence="1" id="KW-0812">Transmembrane</keyword>
<protein>
    <submittedName>
        <fullName evidence="2">Uncharacterized protein</fullName>
    </submittedName>
</protein>
<evidence type="ECO:0000313" key="2">
    <source>
        <dbReference type="EMBL" id="KAH8993125.1"/>
    </source>
</evidence>
<keyword evidence="1" id="KW-1133">Transmembrane helix</keyword>
<proteinExistence type="predicted"/>
<gene>
    <name evidence="2" type="ORF">EDB92DRAFT_436206</name>
</gene>
<sequence length="92" mass="10341">MLFDCLTLSISIFYLMKVRAVAFSGSALWLVKVILYDGLGYFVVLTLMNAVNIVLFRGVRHVIPTSGASLGYSVTWIMSQRILIHLQDENET</sequence>
<evidence type="ECO:0000313" key="3">
    <source>
        <dbReference type="Proteomes" id="UP001201163"/>
    </source>
</evidence>
<comment type="caution">
    <text evidence="2">The sequence shown here is derived from an EMBL/GenBank/DDBJ whole genome shotgun (WGS) entry which is preliminary data.</text>
</comment>
<dbReference type="EMBL" id="JAKELL010000019">
    <property type="protein sequence ID" value="KAH8993125.1"/>
    <property type="molecule type" value="Genomic_DNA"/>
</dbReference>